<dbReference type="AlphaFoldDB" id="A0A9C6XAK2"/>
<protein>
    <submittedName>
        <fullName evidence="2">Uncharacterized protein LOC127751924 isoform X2</fullName>
    </submittedName>
</protein>
<sequence length="272" mass="30688">MILKPSLSHMKGTSLTQTYRIYLFQTISLILGFKKDLEAITLTNDGDIFDPNRGPECEAVKSRKALLDERLRKGVQYKSATQAARAHFLYNLTLDAADEQNINDDDAQIDGEDIEEIDFSSCGTVEEMVGKLPQPLQKRHIKKLLNNLPCLTTNKNKPKMVRLSPKHNSYIDEVAAWGYSKMYLDKPEEMFGQLLLECVPEVVLGLPFLSSSGTNGRVGIPSHITHAVCFFVNLRSSGVFTLTKMTKKVNNLLKTVRKDEKLQKRLSDLLKK</sequence>
<proteinExistence type="predicted"/>
<dbReference type="RefSeq" id="XP_052132189.1">
    <property type="nucleotide sequence ID" value="XM_052276229.1"/>
</dbReference>
<dbReference type="GeneID" id="127751924"/>
<gene>
    <name evidence="2" type="primary">LOC127751924</name>
</gene>
<reference evidence="2" key="1">
    <citation type="submission" date="2025-08" db="UniProtKB">
        <authorList>
            <consortium name="RefSeq"/>
        </authorList>
    </citation>
    <scope>IDENTIFICATION</scope>
    <source>
        <tissue evidence="2">Whole organism</tissue>
    </source>
</reference>
<accession>A0A9C6XAK2</accession>
<evidence type="ECO:0000313" key="2">
    <source>
        <dbReference type="RefSeq" id="XP_052132189.1"/>
    </source>
</evidence>
<name>A0A9C6XAK2_FRAOC</name>
<evidence type="ECO:0000313" key="1">
    <source>
        <dbReference type="Proteomes" id="UP000504606"/>
    </source>
</evidence>
<keyword evidence="1" id="KW-1185">Reference proteome</keyword>
<dbReference type="Proteomes" id="UP000504606">
    <property type="component" value="Unplaced"/>
</dbReference>
<organism evidence="1 2">
    <name type="scientific">Frankliniella occidentalis</name>
    <name type="common">Western flower thrips</name>
    <name type="synonym">Euthrips occidentalis</name>
    <dbReference type="NCBI Taxonomy" id="133901"/>
    <lineage>
        <taxon>Eukaryota</taxon>
        <taxon>Metazoa</taxon>
        <taxon>Ecdysozoa</taxon>
        <taxon>Arthropoda</taxon>
        <taxon>Hexapoda</taxon>
        <taxon>Insecta</taxon>
        <taxon>Pterygota</taxon>
        <taxon>Neoptera</taxon>
        <taxon>Paraneoptera</taxon>
        <taxon>Thysanoptera</taxon>
        <taxon>Terebrantia</taxon>
        <taxon>Thripoidea</taxon>
        <taxon>Thripidae</taxon>
        <taxon>Frankliniella</taxon>
    </lineage>
</organism>